<dbReference type="AlphaFoldDB" id="A0ABD2D1Q0"/>
<comment type="caution">
    <text evidence="1">The sequence shown here is derived from an EMBL/GenBank/DDBJ whole genome shotgun (WGS) entry which is preliminary data.</text>
</comment>
<dbReference type="Proteomes" id="UP001607303">
    <property type="component" value="Unassembled WGS sequence"/>
</dbReference>
<gene>
    <name evidence="1" type="ORF">V1477_000977</name>
</gene>
<dbReference type="EMBL" id="JAYRBN010000008">
    <property type="protein sequence ID" value="KAL2750874.1"/>
    <property type="molecule type" value="Genomic_DNA"/>
</dbReference>
<accession>A0ABD2D1Q0</accession>
<evidence type="ECO:0000313" key="1">
    <source>
        <dbReference type="EMBL" id="KAL2750874.1"/>
    </source>
</evidence>
<sequence>MLVGTITFASIIAFRVLDRISLIFNRILCVTKPED</sequence>
<name>A0ABD2D1Q0_VESMC</name>
<reference evidence="1 2" key="1">
    <citation type="journal article" date="2024" name="Ann. Entomol. Soc. Am.">
        <title>Genomic analyses of the southern and eastern yellowjacket wasps (Hymenoptera: Vespidae) reveal evolutionary signatures of social life.</title>
        <authorList>
            <person name="Catto M.A."/>
            <person name="Caine P.B."/>
            <person name="Orr S.E."/>
            <person name="Hunt B.G."/>
            <person name="Goodisman M.A.D."/>
        </authorList>
    </citation>
    <scope>NUCLEOTIDE SEQUENCE [LARGE SCALE GENOMIC DNA]</scope>
    <source>
        <strain evidence="1">232</strain>
        <tissue evidence="1">Head and thorax</tissue>
    </source>
</reference>
<keyword evidence="2" id="KW-1185">Reference proteome</keyword>
<proteinExistence type="predicted"/>
<organism evidence="1 2">
    <name type="scientific">Vespula maculifrons</name>
    <name type="common">Eastern yellow jacket</name>
    <name type="synonym">Wasp</name>
    <dbReference type="NCBI Taxonomy" id="7453"/>
    <lineage>
        <taxon>Eukaryota</taxon>
        <taxon>Metazoa</taxon>
        <taxon>Ecdysozoa</taxon>
        <taxon>Arthropoda</taxon>
        <taxon>Hexapoda</taxon>
        <taxon>Insecta</taxon>
        <taxon>Pterygota</taxon>
        <taxon>Neoptera</taxon>
        <taxon>Endopterygota</taxon>
        <taxon>Hymenoptera</taxon>
        <taxon>Apocrita</taxon>
        <taxon>Aculeata</taxon>
        <taxon>Vespoidea</taxon>
        <taxon>Vespidae</taxon>
        <taxon>Vespinae</taxon>
        <taxon>Vespula</taxon>
    </lineage>
</organism>
<feature type="non-terminal residue" evidence="1">
    <location>
        <position position="35"/>
    </location>
</feature>
<protein>
    <submittedName>
        <fullName evidence="1">Uncharacterized protein</fullName>
    </submittedName>
</protein>
<evidence type="ECO:0000313" key="2">
    <source>
        <dbReference type="Proteomes" id="UP001607303"/>
    </source>
</evidence>